<dbReference type="Proteomes" id="UP001324427">
    <property type="component" value="Unassembled WGS sequence"/>
</dbReference>
<accession>A0AAV9JAA6</accession>
<name>A0AAV9JAA6_9PEZI</name>
<evidence type="ECO:0000256" key="1">
    <source>
        <dbReference type="SAM" id="MobiDB-lite"/>
    </source>
</evidence>
<dbReference type="PANTHER" id="PTHR42085:SF1">
    <property type="entry name" value="F-BOX DOMAIN-CONTAINING PROTEIN"/>
    <property type="match status" value="1"/>
</dbReference>
<comment type="caution">
    <text evidence="2">The sequence shown here is derived from an EMBL/GenBank/DDBJ whole genome shotgun (WGS) entry which is preliminary data.</text>
</comment>
<protein>
    <submittedName>
        <fullName evidence="2">Uncharacterized protein</fullName>
    </submittedName>
</protein>
<organism evidence="2 3">
    <name type="scientific">Oleoguttula mirabilis</name>
    <dbReference type="NCBI Taxonomy" id="1507867"/>
    <lineage>
        <taxon>Eukaryota</taxon>
        <taxon>Fungi</taxon>
        <taxon>Dikarya</taxon>
        <taxon>Ascomycota</taxon>
        <taxon>Pezizomycotina</taxon>
        <taxon>Dothideomycetes</taxon>
        <taxon>Dothideomycetidae</taxon>
        <taxon>Mycosphaerellales</taxon>
        <taxon>Teratosphaeriaceae</taxon>
        <taxon>Oleoguttula</taxon>
    </lineage>
</organism>
<evidence type="ECO:0000313" key="3">
    <source>
        <dbReference type="Proteomes" id="UP001324427"/>
    </source>
</evidence>
<gene>
    <name evidence="2" type="ORF">LTR36_007300</name>
</gene>
<dbReference type="PANTHER" id="PTHR42085">
    <property type="entry name" value="F-BOX DOMAIN-CONTAINING PROTEIN"/>
    <property type="match status" value="1"/>
</dbReference>
<feature type="compositionally biased region" description="Polar residues" evidence="1">
    <location>
        <begin position="54"/>
        <end position="63"/>
    </location>
</feature>
<dbReference type="AlphaFoldDB" id="A0AAV9JAA6"/>
<proteinExistence type="predicted"/>
<sequence>MSFERDLEGVLGSLMRIKMEAKTNPTENALVPTEEAHRLLRKLDDNDKNEAAEISTQSPTTSSKLMSLPAELRNAIYEYALTEDEITVDSNLKQPALLHTCRQIPTEALGLWYTSGHFVAQVHDCDATLLVAFSQHLVSIGQTDAKLFMVAYGKDWKNLEQWCYAIWSGQCLGLPKDEDADDEEAVIMAAHDCTTRHIGMPWDVCQQALENLKFVVTRLDSEWHS</sequence>
<evidence type="ECO:0000313" key="2">
    <source>
        <dbReference type="EMBL" id="KAK4541936.1"/>
    </source>
</evidence>
<reference evidence="2 3" key="1">
    <citation type="submission" date="2021-11" db="EMBL/GenBank/DDBJ databases">
        <title>Black yeast isolated from Biological Soil Crust.</title>
        <authorList>
            <person name="Kurbessoian T."/>
        </authorList>
    </citation>
    <scope>NUCLEOTIDE SEQUENCE [LARGE SCALE GENOMIC DNA]</scope>
    <source>
        <strain evidence="2 3">CCFEE 5522</strain>
    </source>
</reference>
<feature type="compositionally biased region" description="Basic and acidic residues" evidence="1">
    <location>
        <begin position="42"/>
        <end position="51"/>
    </location>
</feature>
<keyword evidence="3" id="KW-1185">Reference proteome</keyword>
<dbReference type="InterPro" id="IPR038883">
    <property type="entry name" value="AN11006-like"/>
</dbReference>
<dbReference type="EMBL" id="JAVFHQ010000047">
    <property type="protein sequence ID" value="KAK4541936.1"/>
    <property type="molecule type" value="Genomic_DNA"/>
</dbReference>
<feature type="region of interest" description="Disordered" evidence="1">
    <location>
        <begin position="42"/>
        <end position="63"/>
    </location>
</feature>